<feature type="domain" description="PhoD-like phosphatase metallophosphatase" evidence="1">
    <location>
        <begin position="257"/>
        <end position="455"/>
    </location>
</feature>
<proteinExistence type="predicted"/>
<dbReference type="InterPro" id="IPR029052">
    <property type="entry name" value="Metallo-depent_PP-like"/>
</dbReference>
<dbReference type="PANTHER" id="PTHR33987">
    <property type="entry name" value="CALCINEURIN-LIKE METALLO-PHOSPHOESTERASE SUPERFAMILY PROTEIN"/>
    <property type="match status" value="1"/>
</dbReference>
<protein>
    <submittedName>
        <fullName evidence="3">Alkaline phosphatase D family protein</fullName>
    </submittedName>
</protein>
<gene>
    <name evidence="3" type="ORF">QWZ15_18625</name>
</gene>
<dbReference type="InterPro" id="IPR038607">
    <property type="entry name" value="PhoD-like_sf"/>
</dbReference>
<dbReference type="Pfam" id="PF09423">
    <property type="entry name" value="PhoD"/>
    <property type="match status" value="1"/>
</dbReference>
<dbReference type="EMBL" id="JAUFQS010000047">
    <property type="protein sequence ID" value="MDN3689845.1"/>
    <property type="molecule type" value="Genomic_DNA"/>
</dbReference>
<evidence type="ECO:0000313" key="4">
    <source>
        <dbReference type="Proteomes" id="UP001236663"/>
    </source>
</evidence>
<dbReference type="RefSeq" id="WP_163383615.1">
    <property type="nucleotide sequence ID" value="NZ_JAUFQS010000047.1"/>
</dbReference>
<feature type="domain" description="DUF7800" evidence="2">
    <location>
        <begin position="112"/>
        <end position="195"/>
    </location>
</feature>
<dbReference type="InterPro" id="IPR056702">
    <property type="entry name" value="DUF7800"/>
</dbReference>
<dbReference type="Pfam" id="PF25077">
    <property type="entry name" value="DUF7800"/>
    <property type="match status" value="1"/>
</dbReference>
<dbReference type="Gene3D" id="3.60.21.70">
    <property type="entry name" value="PhoD-like phosphatase"/>
    <property type="match status" value="1"/>
</dbReference>
<keyword evidence="4" id="KW-1185">Reference proteome</keyword>
<reference evidence="4" key="1">
    <citation type="journal article" date="2019" name="Int. J. Syst. Evol. Microbiol.">
        <title>The Global Catalogue of Microorganisms (GCM) 10K type strain sequencing project: providing services to taxonomists for standard genome sequencing and annotation.</title>
        <authorList>
            <consortium name="The Broad Institute Genomics Platform"/>
            <consortium name="The Broad Institute Genome Sequencing Center for Infectious Disease"/>
            <person name="Wu L."/>
            <person name="Ma J."/>
        </authorList>
    </citation>
    <scope>NUCLEOTIDE SEQUENCE [LARGE SCALE GENOMIC DNA]</scope>
    <source>
        <strain evidence="4">CECT 7706</strain>
    </source>
</reference>
<organism evidence="3 4">
    <name type="scientific">Cyclobacterium jeungdonense</name>
    <dbReference type="NCBI Taxonomy" id="708087"/>
    <lineage>
        <taxon>Bacteria</taxon>
        <taxon>Pseudomonadati</taxon>
        <taxon>Bacteroidota</taxon>
        <taxon>Cytophagia</taxon>
        <taxon>Cytophagales</taxon>
        <taxon>Cyclobacteriaceae</taxon>
        <taxon>Cyclobacterium</taxon>
    </lineage>
</organism>
<sequence length="515" mass="58349">MKKKVIMYTQHDVGNGFRRDKHRFKMKIACLLTLFFGFLMQCLAQDFGERGHPMNKNTGNLEILKYWGTTPDADQELYESAYQILSAHKDVSYTDLMKNYSFNNLIEQQERKIMAGPMLGQISASGAVVWVRTLRPSKIEVMIEKGNETSVYGPVYSKNETDLSAVIEINDLASSSSYSYQVIVNDQAILPKTEQIIRTLPESDEAEEVKVAFGSCPHRWGLGNHRLLEQIRKRGNHAMLLLGDIAVQDRNDHLGLHRADYLLRDFLPAWKDFASKIPVYASWDDHDYFDNDKAGIPEGYSGKDRDGVRNVFIHAWVNSFYGEESNSRGIFTRERIGPFDIIMTDNRFYRTGQKGSFLGKSQMDWLKEQLLDCKGPFIILSCGTMWSDYVSGGKDSWGVNDPDGREEIFSFIEDNEISGVLLISGDRHGARGFTIPRKSDFGFFEFEAASLGARVGPPANDPSWDTQLYGIDGKFAFGEFTYLPSGDDPTVIFRLVGQDGNHLFEKTIKKSELTP</sequence>
<evidence type="ECO:0000259" key="1">
    <source>
        <dbReference type="Pfam" id="PF09423"/>
    </source>
</evidence>
<dbReference type="InterPro" id="IPR018946">
    <property type="entry name" value="PhoD-like_MPP"/>
</dbReference>
<evidence type="ECO:0000313" key="3">
    <source>
        <dbReference type="EMBL" id="MDN3689845.1"/>
    </source>
</evidence>
<comment type="caution">
    <text evidence="3">The sequence shown here is derived from an EMBL/GenBank/DDBJ whole genome shotgun (WGS) entry which is preliminary data.</text>
</comment>
<dbReference type="PANTHER" id="PTHR33987:SF1">
    <property type="entry name" value="CALCINEURIN-LIKE METALLO-PHOSPHOESTERASE SUPERFAMILY PROTEIN"/>
    <property type="match status" value="1"/>
</dbReference>
<dbReference type="Proteomes" id="UP001236663">
    <property type="component" value="Unassembled WGS sequence"/>
</dbReference>
<accession>A0ABT8CAP0</accession>
<dbReference type="SUPFAM" id="SSF56300">
    <property type="entry name" value="Metallo-dependent phosphatases"/>
    <property type="match status" value="1"/>
</dbReference>
<name>A0ABT8CAP0_9BACT</name>
<evidence type="ECO:0000259" key="2">
    <source>
        <dbReference type="Pfam" id="PF25077"/>
    </source>
</evidence>